<dbReference type="InterPro" id="IPR036271">
    <property type="entry name" value="Tet_transcr_reg_TetR-rel_C_sf"/>
</dbReference>
<dbReference type="InterPro" id="IPR001647">
    <property type="entry name" value="HTH_TetR"/>
</dbReference>
<name>A0ABU0F5R5_9PSEU</name>
<keyword evidence="7" id="KW-1185">Reference proteome</keyword>
<protein>
    <submittedName>
        <fullName evidence="6">AcrR family transcriptional regulator</fullName>
    </submittedName>
</protein>
<dbReference type="PANTHER" id="PTHR30055">
    <property type="entry name" value="HTH-TYPE TRANSCRIPTIONAL REGULATOR RUTR"/>
    <property type="match status" value="1"/>
</dbReference>
<evidence type="ECO:0000259" key="5">
    <source>
        <dbReference type="PROSITE" id="PS50977"/>
    </source>
</evidence>
<evidence type="ECO:0000256" key="4">
    <source>
        <dbReference type="PROSITE-ProRule" id="PRU00335"/>
    </source>
</evidence>
<dbReference type="PRINTS" id="PR00455">
    <property type="entry name" value="HTHTETR"/>
</dbReference>
<comment type="caution">
    <text evidence="6">The sequence shown here is derived from an EMBL/GenBank/DDBJ whole genome shotgun (WGS) entry which is preliminary data.</text>
</comment>
<organism evidence="6 7">
    <name type="scientific">Amycolatopsis thermophila</name>
    <dbReference type="NCBI Taxonomy" id="206084"/>
    <lineage>
        <taxon>Bacteria</taxon>
        <taxon>Bacillati</taxon>
        <taxon>Actinomycetota</taxon>
        <taxon>Actinomycetes</taxon>
        <taxon>Pseudonocardiales</taxon>
        <taxon>Pseudonocardiaceae</taxon>
        <taxon>Amycolatopsis</taxon>
    </lineage>
</organism>
<evidence type="ECO:0000313" key="7">
    <source>
        <dbReference type="Proteomes" id="UP001229651"/>
    </source>
</evidence>
<proteinExistence type="predicted"/>
<keyword evidence="1" id="KW-0805">Transcription regulation</keyword>
<dbReference type="InterPro" id="IPR050109">
    <property type="entry name" value="HTH-type_TetR-like_transc_reg"/>
</dbReference>
<sequence>MADHVPRNLRSDALDNRARILGAARALFAVEGLDVPMRKIARRAGVGPATLYRRFPAKQVLLDEVFAGEVRACHAIVAEGLADADPWRGFRTLIEKICAQHARNRGFTDAFLSAQPGMADAAGREHVLKAIAELARRAKATGHLRADFVLDDLVLVLTANRGINAASASARIAASRRFAALVIRAFQAPAAP</sequence>
<dbReference type="EMBL" id="JAUSUT010000001">
    <property type="protein sequence ID" value="MDQ0382372.1"/>
    <property type="molecule type" value="Genomic_DNA"/>
</dbReference>
<feature type="domain" description="HTH tetR-type" evidence="5">
    <location>
        <begin position="14"/>
        <end position="73"/>
    </location>
</feature>
<evidence type="ECO:0000256" key="2">
    <source>
        <dbReference type="ARBA" id="ARBA00023125"/>
    </source>
</evidence>
<reference evidence="6 7" key="1">
    <citation type="submission" date="2023-07" db="EMBL/GenBank/DDBJ databases">
        <title>Sequencing the genomes of 1000 actinobacteria strains.</title>
        <authorList>
            <person name="Klenk H.-P."/>
        </authorList>
    </citation>
    <scope>NUCLEOTIDE SEQUENCE [LARGE SCALE GENOMIC DNA]</scope>
    <source>
        <strain evidence="6 7">DSM 45805</strain>
    </source>
</reference>
<dbReference type="Pfam" id="PF00440">
    <property type="entry name" value="TetR_N"/>
    <property type="match status" value="1"/>
</dbReference>
<dbReference type="Gene3D" id="1.10.357.10">
    <property type="entry name" value="Tetracycline Repressor, domain 2"/>
    <property type="match status" value="1"/>
</dbReference>
<dbReference type="InterPro" id="IPR049445">
    <property type="entry name" value="TetR_SbtR-like_C"/>
</dbReference>
<accession>A0ABU0F5R5</accession>
<evidence type="ECO:0000256" key="1">
    <source>
        <dbReference type="ARBA" id="ARBA00023015"/>
    </source>
</evidence>
<dbReference type="Proteomes" id="UP001229651">
    <property type="component" value="Unassembled WGS sequence"/>
</dbReference>
<dbReference type="PROSITE" id="PS50977">
    <property type="entry name" value="HTH_TETR_2"/>
    <property type="match status" value="1"/>
</dbReference>
<dbReference type="PANTHER" id="PTHR30055:SF234">
    <property type="entry name" value="HTH-TYPE TRANSCRIPTIONAL REGULATOR BETI"/>
    <property type="match status" value="1"/>
</dbReference>
<evidence type="ECO:0000313" key="6">
    <source>
        <dbReference type="EMBL" id="MDQ0382372.1"/>
    </source>
</evidence>
<dbReference type="SUPFAM" id="SSF48498">
    <property type="entry name" value="Tetracyclin repressor-like, C-terminal domain"/>
    <property type="match status" value="1"/>
</dbReference>
<gene>
    <name evidence="6" type="ORF">FB470_006366</name>
</gene>
<evidence type="ECO:0000256" key="3">
    <source>
        <dbReference type="ARBA" id="ARBA00023163"/>
    </source>
</evidence>
<dbReference type="RefSeq" id="WP_306997502.1">
    <property type="nucleotide sequence ID" value="NZ_JAUSUT010000001.1"/>
</dbReference>
<keyword evidence="2 4" id="KW-0238">DNA-binding</keyword>
<feature type="DNA-binding region" description="H-T-H motif" evidence="4">
    <location>
        <begin position="36"/>
        <end position="55"/>
    </location>
</feature>
<keyword evidence="3" id="KW-0804">Transcription</keyword>
<dbReference type="InterPro" id="IPR009057">
    <property type="entry name" value="Homeodomain-like_sf"/>
</dbReference>
<dbReference type="Pfam" id="PF21597">
    <property type="entry name" value="TetR_C_43"/>
    <property type="match status" value="1"/>
</dbReference>
<dbReference type="SUPFAM" id="SSF46689">
    <property type="entry name" value="Homeodomain-like"/>
    <property type="match status" value="1"/>
</dbReference>